<dbReference type="PANTHER" id="PTHR30336">
    <property type="entry name" value="INNER MEMBRANE PROTEIN, PROBABLE PERMEASE"/>
    <property type="match status" value="1"/>
</dbReference>
<dbReference type="OrthoDB" id="9782395at2"/>
<dbReference type="Pfam" id="PF02698">
    <property type="entry name" value="DUF218"/>
    <property type="match status" value="1"/>
</dbReference>
<dbReference type="RefSeq" id="WP_036203214.1">
    <property type="nucleotide sequence ID" value="NZ_AVCY01000001.1"/>
</dbReference>
<proteinExistence type="predicted"/>
<accession>A0A0A3HNL5</accession>
<evidence type="ECO:0000313" key="3">
    <source>
        <dbReference type="Proteomes" id="UP000030408"/>
    </source>
</evidence>
<dbReference type="Proteomes" id="UP000030408">
    <property type="component" value="Unassembled WGS sequence"/>
</dbReference>
<dbReference type="InterPro" id="IPR014729">
    <property type="entry name" value="Rossmann-like_a/b/a_fold"/>
</dbReference>
<dbReference type="InterPro" id="IPR051599">
    <property type="entry name" value="Cell_Envelope_Assoc"/>
</dbReference>
<dbReference type="Gene3D" id="3.40.50.620">
    <property type="entry name" value="HUPs"/>
    <property type="match status" value="1"/>
</dbReference>
<comment type="caution">
    <text evidence="2">The sequence shown here is derived from an EMBL/GenBank/DDBJ whole genome shotgun (WGS) entry which is preliminary data.</text>
</comment>
<gene>
    <name evidence="2" type="ORF">CD33_18405</name>
</gene>
<dbReference type="GO" id="GO:0005886">
    <property type="term" value="C:plasma membrane"/>
    <property type="evidence" value="ECO:0007669"/>
    <property type="project" value="TreeGrafter"/>
</dbReference>
<dbReference type="CDD" id="cd06259">
    <property type="entry name" value="YdcF-like"/>
    <property type="match status" value="1"/>
</dbReference>
<evidence type="ECO:0000313" key="2">
    <source>
        <dbReference type="EMBL" id="KGR73979.1"/>
    </source>
</evidence>
<reference evidence="2 3" key="1">
    <citation type="submission" date="2014-02" db="EMBL/GenBank/DDBJ databases">
        <title>Draft genome sequence of Lysinibacillus sinduriensis JCM 15800.</title>
        <authorList>
            <person name="Zhang F."/>
            <person name="Wang G."/>
            <person name="Zhang L."/>
        </authorList>
    </citation>
    <scope>NUCLEOTIDE SEQUENCE [LARGE SCALE GENOMIC DNA]</scope>
    <source>
        <strain evidence="2 3">JCM 15800</strain>
    </source>
</reference>
<dbReference type="EMBL" id="JPVO01000055">
    <property type="protein sequence ID" value="KGR73979.1"/>
    <property type="molecule type" value="Genomic_DNA"/>
</dbReference>
<dbReference type="eggNOG" id="COG1434">
    <property type="taxonomic scope" value="Bacteria"/>
</dbReference>
<sequence length="184" mass="20621">MKLKTRTNFILLIVVSIFICLFFAKDYLVVNEEPTKSDVIIVLSGAPGRLEKAASLYHEGYAEKVMLTTSRASGLTKENALALGISDEAVILEEEATSTYTNALYARETMEKSGLDSAIVVTSDYHTRRSKLSFDRVFSDSRIEYSIVASPTDGELGGFSNQMAFKEYFKLVGYIFGFYRWIDL</sequence>
<keyword evidence="3" id="KW-1185">Reference proteome</keyword>
<dbReference type="InterPro" id="IPR003848">
    <property type="entry name" value="DUF218"/>
</dbReference>
<evidence type="ECO:0000259" key="1">
    <source>
        <dbReference type="Pfam" id="PF02698"/>
    </source>
</evidence>
<dbReference type="AlphaFoldDB" id="A0A0A3HNL5"/>
<dbReference type="PANTHER" id="PTHR30336:SF20">
    <property type="entry name" value="DUF218 DOMAIN-CONTAINING PROTEIN"/>
    <property type="match status" value="1"/>
</dbReference>
<protein>
    <recommendedName>
        <fullName evidence="1">DUF218 domain-containing protein</fullName>
    </recommendedName>
</protein>
<name>A0A0A3HNL5_9BACL</name>
<feature type="domain" description="DUF218" evidence="1">
    <location>
        <begin position="38"/>
        <end position="169"/>
    </location>
</feature>
<organism evidence="2 3">
    <name type="scientific">Ureibacillus sinduriensis BLB-1 = JCM 15800</name>
    <dbReference type="NCBI Taxonomy" id="1384057"/>
    <lineage>
        <taxon>Bacteria</taxon>
        <taxon>Bacillati</taxon>
        <taxon>Bacillota</taxon>
        <taxon>Bacilli</taxon>
        <taxon>Bacillales</taxon>
        <taxon>Caryophanaceae</taxon>
        <taxon>Ureibacillus</taxon>
    </lineage>
</organism>